<dbReference type="GO" id="GO:0005886">
    <property type="term" value="C:plasma membrane"/>
    <property type="evidence" value="ECO:0007669"/>
    <property type="project" value="TreeGrafter"/>
</dbReference>
<dbReference type="PANTHER" id="PTHR45080:SF8">
    <property type="entry name" value="IG-LIKE DOMAIN-CONTAINING PROTEIN"/>
    <property type="match status" value="1"/>
</dbReference>
<gene>
    <name evidence="4" type="ORF">MCOR_20617</name>
</gene>
<dbReference type="PANTHER" id="PTHR45080">
    <property type="entry name" value="CONTACTIN 5"/>
    <property type="match status" value="1"/>
</dbReference>
<feature type="domain" description="Ig-like" evidence="3">
    <location>
        <begin position="40"/>
        <end position="135"/>
    </location>
</feature>
<dbReference type="AlphaFoldDB" id="A0A6J8BM58"/>
<dbReference type="InterPro" id="IPR036179">
    <property type="entry name" value="Ig-like_dom_sf"/>
</dbReference>
<accession>A0A6J8BM58</accession>
<dbReference type="Proteomes" id="UP000507470">
    <property type="component" value="Unassembled WGS sequence"/>
</dbReference>
<dbReference type="SMART" id="SM00408">
    <property type="entry name" value="IGc2"/>
    <property type="match status" value="1"/>
</dbReference>
<dbReference type="SMART" id="SM00409">
    <property type="entry name" value="IG"/>
    <property type="match status" value="1"/>
</dbReference>
<dbReference type="InterPro" id="IPR013783">
    <property type="entry name" value="Ig-like_fold"/>
</dbReference>
<dbReference type="InterPro" id="IPR003598">
    <property type="entry name" value="Ig_sub2"/>
</dbReference>
<dbReference type="OrthoDB" id="6123059at2759"/>
<dbReference type="PROSITE" id="PS50835">
    <property type="entry name" value="IG_LIKE"/>
    <property type="match status" value="1"/>
</dbReference>
<organism evidence="4 5">
    <name type="scientific">Mytilus coruscus</name>
    <name type="common">Sea mussel</name>
    <dbReference type="NCBI Taxonomy" id="42192"/>
    <lineage>
        <taxon>Eukaryota</taxon>
        <taxon>Metazoa</taxon>
        <taxon>Spiralia</taxon>
        <taxon>Lophotrochozoa</taxon>
        <taxon>Mollusca</taxon>
        <taxon>Bivalvia</taxon>
        <taxon>Autobranchia</taxon>
        <taxon>Pteriomorphia</taxon>
        <taxon>Mytilida</taxon>
        <taxon>Mytiloidea</taxon>
        <taxon>Mytilidae</taxon>
        <taxon>Mytilinae</taxon>
        <taxon>Mytilus</taxon>
    </lineage>
</organism>
<dbReference type="InterPro" id="IPR050958">
    <property type="entry name" value="Cell_Adh-Cytoskel_Orgn"/>
</dbReference>
<dbReference type="SUPFAM" id="SSF48726">
    <property type="entry name" value="Immunoglobulin"/>
    <property type="match status" value="1"/>
</dbReference>
<keyword evidence="5" id="KW-1185">Reference proteome</keyword>
<keyword evidence="2" id="KW-1015">Disulfide bond</keyword>
<evidence type="ECO:0000313" key="5">
    <source>
        <dbReference type="Proteomes" id="UP000507470"/>
    </source>
</evidence>
<name>A0A6J8BM58_MYTCO</name>
<evidence type="ECO:0000256" key="2">
    <source>
        <dbReference type="ARBA" id="ARBA00023157"/>
    </source>
</evidence>
<dbReference type="EMBL" id="CACVKT020003683">
    <property type="protein sequence ID" value="CAC5385035.1"/>
    <property type="molecule type" value="Genomic_DNA"/>
</dbReference>
<dbReference type="InterPro" id="IPR003599">
    <property type="entry name" value="Ig_sub"/>
</dbReference>
<reference evidence="4 5" key="1">
    <citation type="submission" date="2020-06" db="EMBL/GenBank/DDBJ databases">
        <authorList>
            <person name="Li R."/>
            <person name="Bekaert M."/>
        </authorList>
    </citation>
    <scope>NUCLEOTIDE SEQUENCE [LARGE SCALE GENOMIC DNA]</scope>
    <source>
        <strain evidence="5">wild</strain>
    </source>
</reference>
<evidence type="ECO:0000259" key="3">
    <source>
        <dbReference type="PROSITE" id="PS50835"/>
    </source>
</evidence>
<proteinExistence type="predicted"/>
<dbReference type="Pfam" id="PF13927">
    <property type="entry name" value="Ig_3"/>
    <property type="match status" value="1"/>
</dbReference>
<dbReference type="InterPro" id="IPR007110">
    <property type="entry name" value="Ig-like_dom"/>
</dbReference>
<dbReference type="Gene3D" id="2.60.40.10">
    <property type="entry name" value="Immunoglobulins"/>
    <property type="match status" value="1"/>
</dbReference>
<protein>
    <recommendedName>
        <fullName evidence="3">Ig-like domain-containing protein</fullName>
    </recommendedName>
</protein>
<evidence type="ECO:0000256" key="1">
    <source>
        <dbReference type="ARBA" id="ARBA00022729"/>
    </source>
</evidence>
<evidence type="ECO:0000313" key="4">
    <source>
        <dbReference type="EMBL" id="CAC5385035.1"/>
    </source>
</evidence>
<dbReference type="GO" id="GO:0007156">
    <property type="term" value="P:homophilic cell adhesion via plasma membrane adhesion molecules"/>
    <property type="evidence" value="ECO:0007669"/>
    <property type="project" value="TreeGrafter"/>
</dbReference>
<keyword evidence="1" id="KW-0732">Signal</keyword>
<sequence>MSINATLTFHELKYMDEKDYMCKCNVLDTDGAHSVVMSEPTRILVEIPVRDVRINNQPNQTKYDRKTHNITLTCTAIGDPEPKYTWFKGNNNNTIISWKNHYVIEDVIRNNSGVYTCKAYNKIHNVYYTHSNTVEIDIGKLNIALLFLKAIDVACHTTS</sequence>